<accession>A0ABV9MYH8</accession>
<dbReference type="EMBL" id="JBHSGP010000004">
    <property type="protein sequence ID" value="MFC4721052.1"/>
    <property type="molecule type" value="Genomic_DNA"/>
</dbReference>
<evidence type="ECO:0000313" key="2">
    <source>
        <dbReference type="EMBL" id="MFC4721052.1"/>
    </source>
</evidence>
<sequence>MNYTLEIIVKVPMKDFILKFDNPDNMKHWQRGLISTEHLSGNPGEYGAKMKLIYQMGKREMELIETVTHRKLPHEFHGTYDAKGIQSIQENFFEETPEGHTKWISKSEFIPLSFTMRLMTVLMPSAFKKQSLLYMKDFKNFAEKGVSVSHA</sequence>
<dbReference type="SUPFAM" id="SSF55961">
    <property type="entry name" value="Bet v1-like"/>
    <property type="match status" value="1"/>
</dbReference>
<dbReference type="RefSeq" id="WP_387960384.1">
    <property type="nucleotide sequence ID" value="NZ_JBHSGP010000004.1"/>
</dbReference>
<evidence type="ECO:0000259" key="1">
    <source>
        <dbReference type="PROSITE" id="PS50003"/>
    </source>
</evidence>
<comment type="caution">
    <text evidence="2">The sequence shown here is derived from an EMBL/GenBank/DDBJ whole genome shotgun (WGS) entry which is preliminary data.</text>
</comment>
<organism evidence="2 3">
    <name type="scientific">Geojedonia litorea</name>
    <dbReference type="NCBI Taxonomy" id="1268269"/>
    <lineage>
        <taxon>Bacteria</taxon>
        <taxon>Pseudomonadati</taxon>
        <taxon>Bacteroidota</taxon>
        <taxon>Flavobacteriia</taxon>
        <taxon>Flavobacteriales</taxon>
        <taxon>Flavobacteriaceae</taxon>
        <taxon>Geojedonia</taxon>
    </lineage>
</organism>
<keyword evidence="3" id="KW-1185">Reference proteome</keyword>
<evidence type="ECO:0000313" key="3">
    <source>
        <dbReference type="Proteomes" id="UP001595953"/>
    </source>
</evidence>
<name>A0ABV9MYH8_9FLAO</name>
<dbReference type="PROSITE" id="PS50003">
    <property type="entry name" value="PH_DOMAIN"/>
    <property type="match status" value="1"/>
</dbReference>
<feature type="domain" description="PH" evidence="1">
    <location>
        <begin position="1"/>
        <end position="38"/>
    </location>
</feature>
<dbReference type="Proteomes" id="UP001595953">
    <property type="component" value="Unassembled WGS sequence"/>
</dbReference>
<dbReference type="InterPro" id="IPR023393">
    <property type="entry name" value="START-like_dom_sf"/>
</dbReference>
<proteinExistence type="predicted"/>
<dbReference type="Gene3D" id="3.30.530.20">
    <property type="match status" value="1"/>
</dbReference>
<gene>
    <name evidence="2" type="ORF">ACFO5O_01860</name>
</gene>
<protein>
    <submittedName>
        <fullName evidence="2">SRPBCC family protein</fullName>
    </submittedName>
</protein>
<dbReference type="InterPro" id="IPR001849">
    <property type="entry name" value="PH_domain"/>
</dbReference>
<reference evidence="3" key="1">
    <citation type="journal article" date="2019" name="Int. J. Syst. Evol. Microbiol.">
        <title>The Global Catalogue of Microorganisms (GCM) 10K type strain sequencing project: providing services to taxonomists for standard genome sequencing and annotation.</title>
        <authorList>
            <consortium name="The Broad Institute Genomics Platform"/>
            <consortium name="The Broad Institute Genome Sequencing Center for Infectious Disease"/>
            <person name="Wu L."/>
            <person name="Ma J."/>
        </authorList>
    </citation>
    <scope>NUCLEOTIDE SEQUENCE [LARGE SCALE GENOMIC DNA]</scope>
    <source>
        <strain evidence="3">CCUG 63682</strain>
    </source>
</reference>